<evidence type="ECO:0000256" key="1">
    <source>
        <dbReference type="SAM" id="MobiDB-lite"/>
    </source>
</evidence>
<comment type="caution">
    <text evidence="2">The sequence shown here is derived from an EMBL/GenBank/DDBJ whole genome shotgun (WGS) entry which is preliminary data.</text>
</comment>
<organism evidence="2 3">
    <name type="scientific">Roseofilum reptotaenium AO1-A</name>
    <dbReference type="NCBI Taxonomy" id="1925591"/>
    <lineage>
        <taxon>Bacteria</taxon>
        <taxon>Bacillati</taxon>
        <taxon>Cyanobacteriota</taxon>
        <taxon>Cyanophyceae</taxon>
        <taxon>Desertifilales</taxon>
        <taxon>Desertifilaceae</taxon>
        <taxon>Roseofilum</taxon>
    </lineage>
</organism>
<gene>
    <name evidence="2" type="ORF">BI308_07245</name>
</gene>
<evidence type="ECO:0000313" key="3">
    <source>
        <dbReference type="Proteomes" id="UP000183940"/>
    </source>
</evidence>
<protein>
    <submittedName>
        <fullName evidence="2">Uncharacterized protein</fullName>
    </submittedName>
</protein>
<name>A0A1L9QU45_9CYAN</name>
<evidence type="ECO:0000313" key="2">
    <source>
        <dbReference type="EMBL" id="OJJ26191.1"/>
    </source>
</evidence>
<sequence>MKRDPIVEEVRQARRAYMEECNNDLQTLYEDLKRQEEQSQRTYYSFEPKPSPFKLTGISSSQ</sequence>
<dbReference type="STRING" id="1925591.BI308_07245"/>
<dbReference type="EMBL" id="MLAW01000009">
    <property type="protein sequence ID" value="OJJ26191.1"/>
    <property type="molecule type" value="Genomic_DNA"/>
</dbReference>
<proteinExistence type="predicted"/>
<reference evidence="2" key="1">
    <citation type="submission" date="2016-10" db="EMBL/GenBank/DDBJ databases">
        <title>CRISPR-Cas defence system in Roseofilum reptotaenium: evidence of a bacteriophage-cyanobacterium arms race in the coral black band disease.</title>
        <authorList>
            <person name="Buerger P."/>
            <person name="Wood-Charlson E.M."/>
            <person name="Weynberg K.D."/>
            <person name="Willis B."/>
            <person name="Van Oppen M.J."/>
        </authorList>
    </citation>
    <scope>NUCLEOTIDE SEQUENCE [LARGE SCALE GENOMIC DNA]</scope>
    <source>
        <strain evidence="2">AO1-A</strain>
    </source>
</reference>
<keyword evidence="3" id="KW-1185">Reference proteome</keyword>
<feature type="region of interest" description="Disordered" evidence="1">
    <location>
        <begin position="39"/>
        <end position="62"/>
    </location>
</feature>
<dbReference type="AlphaFoldDB" id="A0A1L9QU45"/>
<accession>A0A1L9QU45</accession>
<dbReference type="Proteomes" id="UP000183940">
    <property type="component" value="Unassembled WGS sequence"/>
</dbReference>